<dbReference type="OrthoDB" id="9805098at2"/>
<organism evidence="3 4">
    <name type="scientific">Scytonema hofmannii PCC 7110</name>
    <dbReference type="NCBI Taxonomy" id="128403"/>
    <lineage>
        <taxon>Bacteria</taxon>
        <taxon>Bacillati</taxon>
        <taxon>Cyanobacteriota</taxon>
        <taxon>Cyanophyceae</taxon>
        <taxon>Nostocales</taxon>
        <taxon>Scytonemataceae</taxon>
        <taxon>Scytonema</taxon>
    </lineage>
</organism>
<sequence length="87" mass="10292">MSYQIEFSKPALKQLEKLSLDTQERIKAKIQELADNPRPHGVVKLKNLENNYRIKVGVYRVIYEIIDNILLITVLKVGHRREVYRDE</sequence>
<dbReference type="SUPFAM" id="SSF143011">
    <property type="entry name" value="RelE-like"/>
    <property type="match status" value="1"/>
</dbReference>
<protein>
    <submittedName>
        <fullName evidence="3">Addiction module toxin RelE</fullName>
    </submittedName>
</protein>
<evidence type="ECO:0000256" key="1">
    <source>
        <dbReference type="ARBA" id="ARBA00006226"/>
    </source>
</evidence>
<dbReference type="EMBL" id="ANNX02000016">
    <property type="protein sequence ID" value="KYC43317.1"/>
    <property type="molecule type" value="Genomic_DNA"/>
</dbReference>
<accession>A0A139XF51</accession>
<dbReference type="Proteomes" id="UP000076925">
    <property type="component" value="Unassembled WGS sequence"/>
</dbReference>
<evidence type="ECO:0000256" key="2">
    <source>
        <dbReference type="ARBA" id="ARBA00022649"/>
    </source>
</evidence>
<dbReference type="Gene3D" id="3.30.2310.20">
    <property type="entry name" value="RelE-like"/>
    <property type="match status" value="1"/>
</dbReference>
<evidence type="ECO:0000313" key="4">
    <source>
        <dbReference type="Proteomes" id="UP000076925"/>
    </source>
</evidence>
<proteinExistence type="inferred from homology"/>
<keyword evidence="2" id="KW-1277">Toxin-antitoxin system</keyword>
<gene>
    <name evidence="3" type="ORF">WA1_14635</name>
</gene>
<dbReference type="Pfam" id="PF05016">
    <property type="entry name" value="ParE_toxin"/>
    <property type="match status" value="1"/>
</dbReference>
<dbReference type="PANTHER" id="PTHR35601">
    <property type="entry name" value="TOXIN RELE"/>
    <property type="match status" value="1"/>
</dbReference>
<dbReference type="AlphaFoldDB" id="A0A139XF51"/>
<dbReference type="InterPro" id="IPR007712">
    <property type="entry name" value="RelE/ParE_toxin"/>
</dbReference>
<dbReference type="STRING" id="128403.WA1_14635"/>
<evidence type="ECO:0000313" key="3">
    <source>
        <dbReference type="EMBL" id="KYC43317.1"/>
    </source>
</evidence>
<keyword evidence="4" id="KW-1185">Reference proteome</keyword>
<reference evidence="3 4" key="1">
    <citation type="journal article" date="2013" name="Genome Biol. Evol.">
        <title>Genomes of Stigonematalean cyanobacteria (subsection V) and the evolution of oxygenic photosynthesis from prokaryotes to plastids.</title>
        <authorList>
            <person name="Dagan T."/>
            <person name="Roettger M."/>
            <person name="Stucken K."/>
            <person name="Landan G."/>
            <person name="Koch R."/>
            <person name="Major P."/>
            <person name="Gould S.B."/>
            <person name="Goremykin V.V."/>
            <person name="Rippka R."/>
            <person name="Tandeau de Marsac N."/>
            <person name="Gugger M."/>
            <person name="Lockhart P.J."/>
            <person name="Allen J.F."/>
            <person name="Brune I."/>
            <person name="Maus I."/>
            <person name="Puhler A."/>
            <person name="Martin W.F."/>
        </authorList>
    </citation>
    <scope>NUCLEOTIDE SEQUENCE [LARGE SCALE GENOMIC DNA]</scope>
    <source>
        <strain evidence="3 4">PCC 7110</strain>
    </source>
</reference>
<name>A0A139XF51_9CYAN</name>
<dbReference type="RefSeq" id="WP_017742486.1">
    <property type="nucleotide sequence ID" value="NZ_KQ976354.1"/>
</dbReference>
<comment type="caution">
    <text evidence="3">The sequence shown here is derived from an EMBL/GenBank/DDBJ whole genome shotgun (WGS) entry which is preliminary data.</text>
</comment>
<comment type="similarity">
    <text evidence="1">Belongs to the RelE toxin family.</text>
</comment>
<dbReference type="PANTHER" id="PTHR35601:SF1">
    <property type="entry name" value="TOXIN RELE"/>
    <property type="match status" value="1"/>
</dbReference>
<dbReference type="InterPro" id="IPR035093">
    <property type="entry name" value="RelE/ParE_toxin_dom_sf"/>
</dbReference>